<dbReference type="Pfam" id="PF05751">
    <property type="entry name" value="FixH"/>
    <property type="match status" value="1"/>
</dbReference>
<proteinExistence type="predicted"/>
<evidence type="ECO:0000313" key="3">
    <source>
        <dbReference type="Proteomes" id="UP000317169"/>
    </source>
</evidence>
<dbReference type="Proteomes" id="UP000317169">
    <property type="component" value="Unassembled WGS sequence"/>
</dbReference>
<keyword evidence="1" id="KW-0812">Transmembrane</keyword>
<dbReference type="RefSeq" id="WP_141421888.1">
    <property type="nucleotide sequence ID" value="NZ_VIAR01000007.1"/>
</dbReference>
<evidence type="ECO:0000256" key="1">
    <source>
        <dbReference type="SAM" id="Phobius"/>
    </source>
</evidence>
<dbReference type="AlphaFoldDB" id="A0A507ZQ97"/>
<keyword evidence="3" id="KW-1185">Reference proteome</keyword>
<evidence type="ECO:0000313" key="2">
    <source>
        <dbReference type="EMBL" id="TQD38693.1"/>
    </source>
</evidence>
<feature type="transmembrane region" description="Helical" evidence="1">
    <location>
        <begin position="6"/>
        <end position="27"/>
    </location>
</feature>
<name>A0A507ZQ97_9FLAO</name>
<dbReference type="OrthoDB" id="1493774at2"/>
<gene>
    <name evidence="2" type="ORF">FKR84_08580</name>
</gene>
<organism evidence="2 3">
    <name type="scientific">Haloflavibacter putidus</name>
    <dbReference type="NCBI Taxonomy" id="2576776"/>
    <lineage>
        <taxon>Bacteria</taxon>
        <taxon>Pseudomonadati</taxon>
        <taxon>Bacteroidota</taxon>
        <taxon>Flavobacteriia</taxon>
        <taxon>Flavobacteriales</taxon>
        <taxon>Flavobacteriaceae</taxon>
        <taxon>Haloflavibacter</taxon>
    </lineage>
</organism>
<comment type="caution">
    <text evidence="2">The sequence shown here is derived from an EMBL/GenBank/DDBJ whole genome shotgun (WGS) entry which is preliminary data.</text>
</comment>
<dbReference type="EMBL" id="VIAR01000007">
    <property type="protein sequence ID" value="TQD38693.1"/>
    <property type="molecule type" value="Genomic_DNA"/>
</dbReference>
<protein>
    <submittedName>
        <fullName evidence="2">Cytochrome C oxidase Cbb3</fullName>
    </submittedName>
</protein>
<accession>A0A507ZQ97</accession>
<keyword evidence="1" id="KW-1133">Transmembrane helix</keyword>
<dbReference type="InterPro" id="IPR008620">
    <property type="entry name" value="FixH"/>
</dbReference>
<keyword evidence="1" id="KW-0472">Membrane</keyword>
<sequence>MKFKVNWGVGIVIAFVAFIGFILVLVIRMSTEDRFSHDLVVEEYYKQELGFQDEINAQKNANDMTQHIKLQDNAKGLEIIFPPKLETKNITGSVYMYRPANKVLDFELPLQLEKNKMLIPKDKLLNGKWKFSMKWKIDGENFMYKEDLRF</sequence>
<reference evidence="2 3" key="1">
    <citation type="submission" date="2019-06" db="EMBL/GenBank/DDBJ databases">
        <title>Flavibacter putida gen. nov., sp. nov., a novel marine bacterium of the family Flavobacteriaceae isolated from coastal seawater.</title>
        <authorList>
            <person name="Feng X."/>
        </authorList>
    </citation>
    <scope>NUCLEOTIDE SEQUENCE [LARGE SCALE GENOMIC DNA]</scope>
    <source>
        <strain evidence="2 3">PLHSN227</strain>
    </source>
</reference>